<sequence length="428" mass="44780">MAGVGFIGLGAMGLGMATNLLTHPQYTVTGFDVFTPKMDQFCERGGATAASPREVGCRSNFLICMAANSKQVHDILFNNQTGALPVLPRNAIVLVCSTVNPTFHDELAGQIADSGRSDVHVLDCPVSGGTKRAAEGTLTIFASGDAATLAGADGLLKSMSEVLNIVPGGAGAASKIKTVNQLLVGIHIAAAAEVMAVAARAGLNTRQVYDLIVKSSGNSWAFENRVPHMLQGDWTPHSAVDIFVKDMGIVIDSARELQFPLPMSSSVEQLYTFASGQGYGKEDDAGVVRIFLPSMTDAVARLANATEQETASFAKLLASMLAGIHAAAAAEAFLFAQRLGLDLHAVLTFLKSAAAWSWQFERIGAQLLDGGAAITGHLFPADLLADVEVGLKEARRLCCYVPILSSAHVIIMCACVRPGAPLSGSHSA</sequence>
<organism evidence="1 2">
    <name type="scientific">Hypoxylon rubiginosum</name>
    <dbReference type="NCBI Taxonomy" id="110542"/>
    <lineage>
        <taxon>Eukaryota</taxon>
        <taxon>Fungi</taxon>
        <taxon>Dikarya</taxon>
        <taxon>Ascomycota</taxon>
        <taxon>Pezizomycotina</taxon>
        <taxon>Sordariomycetes</taxon>
        <taxon>Xylariomycetidae</taxon>
        <taxon>Xylariales</taxon>
        <taxon>Hypoxylaceae</taxon>
        <taxon>Hypoxylon</taxon>
    </lineage>
</organism>
<name>A0ACC0CKU7_9PEZI</name>
<evidence type="ECO:0000313" key="2">
    <source>
        <dbReference type="Proteomes" id="UP001497680"/>
    </source>
</evidence>
<reference evidence="1 2" key="1">
    <citation type="journal article" date="2022" name="New Phytol.">
        <title>Ecological generalism drives hyperdiversity of secondary metabolite gene clusters in xylarialean endophytes.</title>
        <authorList>
            <person name="Franco M.E.E."/>
            <person name="Wisecaver J.H."/>
            <person name="Arnold A.E."/>
            <person name="Ju Y.M."/>
            <person name="Slot J.C."/>
            <person name="Ahrendt S."/>
            <person name="Moore L.P."/>
            <person name="Eastman K.E."/>
            <person name="Scott K."/>
            <person name="Konkel Z."/>
            <person name="Mondo S.J."/>
            <person name="Kuo A."/>
            <person name="Hayes R.D."/>
            <person name="Haridas S."/>
            <person name="Andreopoulos B."/>
            <person name="Riley R."/>
            <person name="LaButti K."/>
            <person name="Pangilinan J."/>
            <person name="Lipzen A."/>
            <person name="Amirebrahimi M."/>
            <person name="Yan J."/>
            <person name="Adam C."/>
            <person name="Keymanesh K."/>
            <person name="Ng V."/>
            <person name="Louie K."/>
            <person name="Northen T."/>
            <person name="Drula E."/>
            <person name="Henrissat B."/>
            <person name="Hsieh H.M."/>
            <person name="Youens-Clark K."/>
            <person name="Lutzoni F."/>
            <person name="Miadlikowska J."/>
            <person name="Eastwood D.C."/>
            <person name="Hamelin R.C."/>
            <person name="Grigoriev I.V."/>
            <person name="U'Ren J.M."/>
        </authorList>
    </citation>
    <scope>NUCLEOTIDE SEQUENCE [LARGE SCALE GENOMIC DNA]</scope>
    <source>
        <strain evidence="1 2">ER1909</strain>
    </source>
</reference>
<proteinExistence type="predicted"/>
<dbReference type="Proteomes" id="UP001497680">
    <property type="component" value="Unassembled WGS sequence"/>
</dbReference>
<accession>A0ACC0CKU7</accession>
<comment type="caution">
    <text evidence="1">The sequence shown here is derived from an EMBL/GenBank/DDBJ whole genome shotgun (WGS) entry which is preliminary data.</text>
</comment>
<gene>
    <name evidence="1" type="ORF">F4821DRAFT_39391</name>
</gene>
<protein>
    <submittedName>
        <fullName evidence="1">NAD binding domain of 6-phosphogluconate dehydrogenase-domain-containing protein</fullName>
    </submittedName>
</protein>
<evidence type="ECO:0000313" key="1">
    <source>
        <dbReference type="EMBL" id="KAI6081034.1"/>
    </source>
</evidence>
<keyword evidence="2" id="KW-1185">Reference proteome</keyword>
<dbReference type="EMBL" id="MU394410">
    <property type="protein sequence ID" value="KAI6081034.1"/>
    <property type="molecule type" value="Genomic_DNA"/>
</dbReference>